<organism evidence="2 3">
    <name type="scientific">Paractinoplanes rhizophilus</name>
    <dbReference type="NCBI Taxonomy" id="1416877"/>
    <lineage>
        <taxon>Bacteria</taxon>
        <taxon>Bacillati</taxon>
        <taxon>Actinomycetota</taxon>
        <taxon>Actinomycetes</taxon>
        <taxon>Micromonosporales</taxon>
        <taxon>Micromonosporaceae</taxon>
        <taxon>Paractinoplanes</taxon>
    </lineage>
</organism>
<evidence type="ECO:0000313" key="3">
    <source>
        <dbReference type="Proteomes" id="UP001596548"/>
    </source>
</evidence>
<reference evidence="3" key="1">
    <citation type="journal article" date="2019" name="Int. J. Syst. Evol. Microbiol.">
        <title>The Global Catalogue of Microorganisms (GCM) 10K type strain sequencing project: providing services to taxonomists for standard genome sequencing and annotation.</title>
        <authorList>
            <consortium name="The Broad Institute Genomics Platform"/>
            <consortium name="The Broad Institute Genome Sequencing Center for Infectious Disease"/>
            <person name="Wu L."/>
            <person name="Ma J."/>
        </authorList>
    </citation>
    <scope>NUCLEOTIDE SEQUENCE [LARGE SCALE GENOMIC DNA]</scope>
    <source>
        <strain evidence="3">XZYJT-10</strain>
    </source>
</reference>
<evidence type="ECO:0008006" key="4">
    <source>
        <dbReference type="Google" id="ProtNLM"/>
    </source>
</evidence>
<sequence>MDVVVDIVVALIALAALIVAILANRNASRSADAAQDSAREAKRSADATERQAAAAEAALPPPSPAVAWKAELRSTARKGKGATFVLRNFGTSTAAGVRVVVPPAYDGLVRSELGNGEVPARGSFQVVVLGIDQLPDLHELLIAWDGRDEPVQVPLPAW</sequence>
<accession>A0ABW2I2G9</accession>
<protein>
    <recommendedName>
        <fullName evidence="4">Secreted protein</fullName>
    </recommendedName>
</protein>
<evidence type="ECO:0000313" key="2">
    <source>
        <dbReference type="EMBL" id="MFC7279108.1"/>
    </source>
</evidence>
<evidence type="ECO:0000256" key="1">
    <source>
        <dbReference type="SAM" id="MobiDB-lite"/>
    </source>
</evidence>
<feature type="compositionally biased region" description="Basic and acidic residues" evidence="1">
    <location>
        <begin position="37"/>
        <end position="49"/>
    </location>
</feature>
<feature type="region of interest" description="Disordered" evidence="1">
    <location>
        <begin position="32"/>
        <end position="62"/>
    </location>
</feature>
<gene>
    <name evidence="2" type="ORF">ACFQS1_34535</name>
</gene>
<comment type="caution">
    <text evidence="2">The sequence shown here is derived from an EMBL/GenBank/DDBJ whole genome shotgun (WGS) entry which is preliminary data.</text>
</comment>
<dbReference type="Proteomes" id="UP001596548">
    <property type="component" value="Unassembled WGS sequence"/>
</dbReference>
<proteinExistence type="predicted"/>
<dbReference type="EMBL" id="JBHTBJ010000043">
    <property type="protein sequence ID" value="MFC7279108.1"/>
    <property type="molecule type" value="Genomic_DNA"/>
</dbReference>
<keyword evidence="3" id="KW-1185">Reference proteome</keyword>
<dbReference type="RefSeq" id="WP_378976219.1">
    <property type="nucleotide sequence ID" value="NZ_JBHTBJ010000043.1"/>
</dbReference>
<name>A0ABW2I2G9_9ACTN</name>